<evidence type="ECO:0000313" key="1">
    <source>
        <dbReference type="EMBL" id="CAD7278121.1"/>
    </source>
</evidence>
<proteinExistence type="predicted"/>
<dbReference type="EMBL" id="OA883156">
    <property type="protein sequence ID" value="CAD7278121.1"/>
    <property type="molecule type" value="Genomic_DNA"/>
</dbReference>
<reference evidence="1" key="1">
    <citation type="submission" date="2020-11" db="EMBL/GenBank/DDBJ databases">
        <authorList>
            <person name="Tran Van P."/>
        </authorList>
    </citation>
    <scope>NUCLEOTIDE SEQUENCE</scope>
</reference>
<dbReference type="EMBL" id="CAJPEX010001119">
    <property type="protein sequence ID" value="CAG0918273.1"/>
    <property type="molecule type" value="Genomic_DNA"/>
</dbReference>
<gene>
    <name evidence="1" type="ORF">NMOB1V02_LOCUS5832</name>
</gene>
<protein>
    <submittedName>
        <fullName evidence="1">Uncharacterized protein</fullName>
    </submittedName>
</protein>
<evidence type="ECO:0000313" key="2">
    <source>
        <dbReference type="Proteomes" id="UP000678499"/>
    </source>
</evidence>
<dbReference type="Proteomes" id="UP000678499">
    <property type="component" value="Unassembled WGS sequence"/>
</dbReference>
<sequence length="89" mass="9441">MCHSISSGVPKRRNSTALNRASLRLLLASGWCGEAAIGDGSPYFAADVPEVVIAQRGSVVFLPCTVHDLGDKSVSIRGAMGIKRSPHRH</sequence>
<accession>A0A7R9BN66</accession>
<dbReference type="AlphaFoldDB" id="A0A7R9BN66"/>
<name>A0A7R9BN66_9CRUS</name>
<organism evidence="1">
    <name type="scientific">Notodromas monacha</name>
    <dbReference type="NCBI Taxonomy" id="399045"/>
    <lineage>
        <taxon>Eukaryota</taxon>
        <taxon>Metazoa</taxon>
        <taxon>Ecdysozoa</taxon>
        <taxon>Arthropoda</taxon>
        <taxon>Crustacea</taxon>
        <taxon>Oligostraca</taxon>
        <taxon>Ostracoda</taxon>
        <taxon>Podocopa</taxon>
        <taxon>Podocopida</taxon>
        <taxon>Cypridocopina</taxon>
        <taxon>Cypridoidea</taxon>
        <taxon>Cyprididae</taxon>
        <taxon>Notodromas</taxon>
    </lineage>
</organism>
<keyword evidence="2" id="KW-1185">Reference proteome</keyword>